<feature type="transmembrane region" description="Helical" evidence="2">
    <location>
        <begin position="80"/>
        <end position="100"/>
    </location>
</feature>
<sequence length="115" mass="12588">MGAAWPRTERRDGDAKRPKAQERRPESTGACSRKDGVCPVTTHILIFFSMVIVLGTLMQVLAPENKSCEGRIGSMLTDIGSFHCSVIFCSVTFPDFVILLRPSYANVKRGTAGLL</sequence>
<reference evidence="3" key="1">
    <citation type="submission" date="2014-09" db="EMBL/GenBank/DDBJ databases">
        <authorList>
            <person name="Magalhaes I.L.F."/>
            <person name="Oliveira U."/>
            <person name="Santos F.R."/>
            <person name="Vidigal T.H.D.A."/>
            <person name="Brescovit A.D."/>
            <person name="Santos A.J."/>
        </authorList>
    </citation>
    <scope>NUCLEOTIDE SEQUENCE</scope>
    <source>
        <tissue evidence="3">Shoot tissue taken approximately 20 cm above the soil surface</tissue>
    </source>
</reference>
<evidence type="ECO:0000313" key="3">
    <source>
        <dbReference type="EMBL" id="JAD38516.1"/>
    </source>
</evidence>
<name>A0A0A8ZI82_ARUDO</name>
<evidence type="ECO:0000256" key="2">
    <source>
        <dbReference type="SAM" id="Phobius"/>
    </source>
</evidence>
<keyword evidence="2" id="KW-0812">Transmembrane</keyword>
<dbReference type="AlphaFoldDB" id="A0A0A8ZI82"/>
<reference evidence="3" key="2">
    <citation type="journal article" date="2015" name="Data Brief">
        <title>Shoot transcriptome of the giant reed, Arundo donax.</title>
        <authorList>
            <person name="Barrero R.A."/>
            <person name="Guerrero F.D."/>
            <person name="Moolhuijzen P."/>
            <person name="Goolsby J.A."/>
            <person name="Tidwell J."/>
            <person name="Bellgard S.E."/>
            <person name="Bellgard M.I."/>
        </authorList>
    </citation>
    <scope>NUCLEOTIDE SEQUENCE</scope>
    <source>
        <tissue evidence="3">Shoot tissue taken approximately 20 cm above the soil surface</tissue>
    </source>
</reference>
<protein>
    <submittedName>
        <fullName evidence="3">Uncharacterized protein</fullName>
    </submittedName>
</protein>
<organism evidence="3">
    <name type="scientific">Arundo donax</name>
    <name type="common">Giant reed</name>
    <name type="synonym">Donax arundinaceus</name>
    <dbReference type="NCBI Taxonomy" id="35708"/>
    <lineage>
        <taxon>Eukaryota</taxon>
        <taxon>Viridiplantae</taxon>
        <taxon>Streptophyta</taxon>
        <taxon>Embryophyta</taxon>
        <taxon>Tracheophyta</taxon>
        <taxon>Spermatophyta</taxon>
        <taxon>Magnoliopsida</taxon>
        <taxon>Liliopsida</taxon>
        <taxon>Poales</taxon>
        <taxon>Poaceae</taxon>
        <taxon>PACMAD clade</taxon>
        <taxon>Arundinoideae</taxon>
        <taxon>Arundineae</taxon>
        <taxon>Arundo</taxon>
    </lineage>
</organism>
<feature type="compositionally biased region" description="Basic and acidic residues" evidence="1">
    <location>
        <begin position="7"/>
        <end position="33"/>
    </location>
</feature>
<feature type="transmembrane region" description="Helical" evidence="2">
    <location>
        <begin position="40"/>
        <end position="60"/>
    </location>
</feature>
<dbReference type="EMBL" id="GBRH01259379">
    <property type="protein sequence ID" value="JAD38516.1"/>
    <property type="molecule type" value="Transcribed_RNA"/>
</dbReference>
<evidence type="ECO:0000256" key="1">
    <source>
        <dbReference type="SAM" id="MobiDB-lite"/>
    </source>
</evidence>
<keyword evidence="2" id="KW-1133">Transmembrane helix</keyword>
<accession>A0A0A8ZI82</accession>
<keyword evidence="2" id="KW-0472">Membrane</keyword>
<feature type="region of interest" description="Disordered" evidence="1">
    <location>
        <begin position="1"/>
        <end position="33"/>
    </location>
</feature>
<proteinExistence type="predicted"/>